<dbReference type="Proteomes" id="UP000828941">
    <property type="component" value="Chromosome 14"/>
</dbReference>
<organism evidence="1 2">
    <name type="scientific">Bauhinia variegata</name>
    <name type="common">Purple orchid tree</name>
    <name type="synonym">Phanera variegata</name>
    <dbReference type="NCBI Taxonomy" id="167791"/>
    <lineage>
        <taxon>Eukaryota</taxon>
        <taxon>Viridiplantae</taxon>
        <taxon>Streptophyta</taxon>
        <taxon>Embryophyta</taxon>
        <taxon>Tracheophyta</taxon>
        <taxon>Spermatophyta</taxon>
        <taxon>Magnoliopsida</taxon>
        <taxon>eudicotyledons</taxon>
        <taxon>Gunneridae</taxon>
        <taxon>Pentapetalae</taxon>
        <taxon>rosids</taxon>
        <taxon>fabids</taxon>
        <taxon>Fabales</taxon>
        <taxon>Fabaceae</taxon>
        <taxon>Cercidoideae</taxon>
        <taxon>Cercideae</taxon>
        <taxon>Bauhiniinae</taxon>
        <taxon>Bauhinia</taxon>
    </lineage>
</organism>
<comment type="caution">
    <text evidence="1">The sequence shown here is derived from an EMBL/GenBank/DDBJ whole genome shotgun (WGS) entry which is preliminary data.</text>
</comment>
<protein>
    <submittedName>
        <fullName evidence="1">Uncharacterized protein</fullName>
    </submittedName>
</protein>
<gene>
    <name evidence="1" type="ORF">L6164_037315</name>
</gene>
<sequence>MAEVAIPLAAPVVGEVVKILSTESTFQIRHKLALSKNLDETYEQLIQDPERLLQVEKDNEREVQRLEEIQMVPTIYGRTMLQKLQSA</sequence>
<evidence type="ECO:0000313" key="2">
    <source>
        <dbReference type="Proteomes" id="UP000828941"/>
    </source>
</evidence>
<evidence type="ECO:0000313" key="1">
    <source>
        <dbReference type="EMBL" id="KAI4297423.1"/>
    </source>
</evidence>
<dbReference type="EMBL" id="CM039439">
    <property type="protein sequence ID" value="KAI4297423.1"/>
    <property type="molecule type" value="Genomic_DNA"/>
</dbReference>
<name>A0ACB9KJM1_BAUVA</name>
<reference evidence="1 2" key="1">
    <citation type="journal article" date="2022" name="DNA Res.">
        <title>Chromosomal-level genome assembly of the orchid tree Bauhinia variegata (Leguminosae; Cercidoideae) supports the allotetraploid origin hypothesis of Bauhinia.</title>
        <authorList>
            <person name="Zhong Y."/>
            <person name="Chen Y."/>
            <person name="Zheng D."/>
            <person name="Pang J."/>
            <person name="Liu Y."/>
            <person name="Luo S."/>
            <person name="Meng S."/>
            <person name="Qian L."/>
            <person name="Wei D."/>
            <person name="Dai S."/>
            <person name="Zhou R."/>
        </authorList>
    </citation>
    <scope>NUCLEOTIDE SEQUENCE [LARGE SCALE GENOMIC DNA]</scope>
    <source>
        <strain evidence="1">BV-YZ2020</strain>
    </source>
</reference>
<proteinExistence type="predicted"/>
<keyword evidence="2" id="KW-1185">Reference proteome</keyword>
<accession>A0ACB9KJM1</accession>